<dbReference type="GO" id="GO:0099078">
    <property type="term" value="C:BORC complex"/>
    <property type="evidence" value="ECO:0007669"/>
    <property type="project" value="TreeGrafter"/>
</dbReference>
<sequence length="168" mass="18951">MDNGMNYLVNLQEDMQGSDGLLRRMAGAGPASRGNLASREEPELDSRARRVCDKLSENLHIIANEPSLAFYRVQEHVRKSLPQLVDQKHVVASIQHKVQGACFDAEYAKNAVNAMQSSSVHFQNIQDLLKNAMFMKQQIEYEENRNSTTENLVSPEPQESKQKTCSTE</sequence>
<feature type="region of interest" description="Disordered" evidence="5">
    <location>
        <begin position="22"/>
        <end position="42"/>
    </location>
</feature>
<keyword evidence="4" id="KW-0458">Lysosome</keyword>
<dbReference type="PANTHER" id="PTHR21146">
    <property type="entry name" value="MEF2B PROTEIN"/>
    <property type="match status" value="1"/>
</dbReference>
<dbReference type="AlphaFoldDB" id="A0A812BDN8"/>
<keyword evidence="3" id="KW-0472">Membrane</keyword>
<dbReference type="PANTHER" id="PTHR21146:SF0">
    <property type="entry name" value="BLOC-1-RELATED COMPLEX SUBUNIT 8"/>
    <property type="match status" value="1"/>
</dbReference>
<feature type="region of interest" description="Disordered" evidence="5">
    <location>
        <begin position="143"/>
        <end position="168"/>
    </location>
</feature>
<dbReference type="InterPro" id="IPR019320">
    <property type="entry name" value="BORCS8"/>
</dbReference>
<dbReference type="Proteomes" id="UP000597762">
    <property type="component" value="Unassembled WGS sequence"/>
</dbReference>
<comment type="subcellular location">
    <subcellularLocation>
        <location evidence="1">Lysosome membrane</location>
    </subcellularLocation>
</comment>
<dbReference type="EMBL" id="CAHIKZ030000542">
    <property type="protein sequence ID" value="CAE1224911.1"/>
    <property type="molecule type" value="Genomic_DNA"/>
</dbReference>
<comment type="similarity">
    <text evidence="2">Belongs to the BORCS8 family.</text>
</comment>
<comment type="caution">
    <text evidence="6">The sequence shown here is derived from an EMBL/GenBank/DDBJ whole genome shotgun (WGS) entry which is preliminary data.</text>
</comment>
<dbReference type="GO" id="GO:0005765">
    <property type="term" value="C:lysosomal membrane"/>
    <property type="evidence" value="ECO:0007669"/>
    <property type="project" value="UniProtKB-SubCell"/>
</dbReference>
<protein>
    <submittedName>
        <fullName evidence="6">MEF2BNB</fullName>
    </submittedName>
</protein>
<dbReference type="Pfam" id="PF10167">
    <property type="entry name" value="BORCS8"/>
    <property type="match status" value="1"/>
</dbReference>
<evidence type="ECO:0000256" key="5">
    <source>
        <dbReference type="SAM" id="MobiDB-lite"/>
    </source>
</evidence>
<evidence type="ECO:0000313" key="6">
    <source>
        <dbReference type="EMBL" id="CAE1224911.1"/>
    </source>
</evidence>
<evidence type="ECO:0000313" key="7">
    <source>
        <dbReference type="Proteomes" id="UP000597762"/>
    </source>
</evidence>
<organism evidence="6 7">
    <name type="scientific">Acanthosepion pharaonis</name>
    <name type="common">Pharaoh cuttlefish</name>
    <name type="synonym">Sepia pharaonis</name>
    <dbReference type="NCBI Taxonomy" id="158019"/>
    <lineage>
        <taxon>Eukaryota</taxon>
        <taxon>Metazoa</taxon>
        <taxon>Spiralia</taxon>
        <taxon>Lophotrochozoa</taxon>
        <taxon>Mollusca</taxon>
        <taxon>Cephalopoda</taxon>
        <taxon>Coleoidea</taxon>
        <taxon>Decapodiformes</taxon>
        <taxon>Sepiida</taxon>
        <taxon>Sepiina</taxon>
        <taxon>Sepiidae</taxon>
        <taxon>Acanthosepion</taxon>
    </lineage>
</organism>
<evidence type="ECO:0000256" key="1">
    <source>
        <dbReference type="ARBA" id="ARBA00004656"/>
    </source>
</evidence>
<evidence type="ECO:0000256" key="3">
    <source>
        <dbReference type="ARBA" id="ARBA00023136"/>
    </source>
</evidence>
<name>A0A812BDN8_ACAPH</name>
<dbReference type="OrthoDB" id="10044187at2759"/>
<proteinExistence type="inferred from homology"/>
<keyword evidence="7" id="KW-1185">Reference proteome</keyword>
<reference evidence="6" key="1">
    <citation type="submission" date="2021-01" db="EMBL/GenBank/DDBJ databases">
        <authorList>
            <person name="Li R."/>
            <person name="Bekaert M."/>
        </authorList>
    </citation>
    <scope>NUCLEOTIDE SEQUENCE</scope>
    <source>
        <strain evidence="6">Farmed</strain>
    </source>
</reference>
<accession>A0A812BDN8</accession>
<evidence type="ECO:0000256" key="2">
    <source>
        <dbReference type="ARBA" id="ARBA00010463"/>
    </source>
</evidence>
<gene>
    <name evidence="6" type="ORF">SPHA_15548</name>
</gene>
<evidence type="ECO:0000256" key="4">
    <source>
        <dbReference type="ARBA" id="ARBA00023228"/>
    </source>
</evidence>